<dbReference type="GO" id="GO:0032259">
    <property type="term" value="P:methylation"/>
    <property type="evidence" value="ECO:0007669"/>
    <property type="project" value="UniProtKB-KW"/>
</dbReference>
<dbReference type="GO" id="GO:0008168">
    <property type="term" value="F:methyltransferase activity"/>
    <property type="evidence" value="ECO:0007669"/>
    <property type="project" value="UniProtKB-KW"/>
</dbReference>
<reference evidence="2" key="1">
    <citation type="submission" date="2017-02" db="EMBL/GenBank/DDBJ databases">
        <authorList>
            <person name="Varghese N."/>
            <person name="Submissions S."/>
        </authorList>
    </citation>
    <scope>NUCLEOTIDE SEQUENCE [LARGE SCALE GENOMIC DNA]</scope>
    <source>
        <strain evidence="2">USBA 833</strain>
    </source>
</reference>
<dbReference type="Gene3D" id="3.40.50.150">
    <property type="entry name" value="Vaccinia Virus protein VP39"/>
    <property type="match status" value="1"/>
</dbReference>
<dbReference type="AlphaFoldDB" id="A0A1T4X117"/>
<dbReference type="InterPro" id="IPR010719">
    <property type="entry name" value="MnmM_MeTrfase"/>
</dbReference>
<organism evidence="1 2">
    <name type="scientific">Caloramator quimbayensis</name>
    <dbReference type="NCBI Taxonomy" id="1147123"/>
    <lineage>
        <taxon>Bacteria</taxon>
        <taxon>Bacillati</taxon>
        <taxon>Bacillota</taxon>
        <taxon>Clostridia</taxon>
        <taxon>Eubacteriales</taxon>
        <taxon>Clostridiaceae</taxon>
        <taxon>Caloramator</taxon>
    </lineage>
</organism>
<dbReference type="SUPFAM" id="SSF53335">
    <property type="entry name" value="S-adenosyl-L-methionine-dependent methyltransferases"/>
    <property type="match status" value="1"/>
</dbReference>
<dbReference type="InterPro" id="IPR029063">
    <property type="entry name" value="SAM-dependent_MTases_sf"/>
</dbReference>
<dbReference type="Proteomes" id="UP000190105">
    <property type="component" value="Unassembled WGS sequence"/>
</dbReference>
<proteinExistence type="predicted"/>
<protein>
    <submittedName>
        <fullName evidence="1">Putative rRNA methylase</fullName>
    </submittedName>
</protein>
<gene>
    <name evidence="1" type="ORF">SAMN05443428_10541</name>
</gene>
<keyword evidence="1" id="KW-0489">Methyltransferase</keyword>
<dbReference type="STRING" id="1147123.SAMN05443428_10541"/>
<evidence type="ECO:0000313" key="2">
    <source>
        <dbReference type="Proteomes" id="UP000190105"/>
    </source>
</evidence>
<dbReference type="RefSeq" id="WP_078695866.1">
    <property type="nucleotide sequence ID" value="NZ_FUYH01000005.1"/>
</dbReference>
<keyword evidence="1" id="KW-0808">Transferase</keyword>
<accession>A0A1T4X117</accession>
<dbReference type="OrthoDB" id="9792989at2"/>
<dbReference type="PANTHER" id="PTHR35276:SF1">
    <property type="entry name" value="TRNA (MNM(5)S(2)U34)-METHYLTRANSFERASE, CHLOROPLASTIC"/>
    <property type="match status" value="1"/>
</dbReference>
<dbReference type="EMBL" id="FUYH01000005">
    <property type="protein sequence ID" value="SKA83127.1"/>
    <property type="molecule type" value="Genomic_DNA"/>
</dbReference>
<evidence type="ECO:0000313" key="1">
    <source>
        <dbReference type="EMBL" id="SKA83127.1"/>
    </source>
</evidence>
<dbReference type="PANTHER" id="PTHR35276">
    <property type="entry name" value="S-ADENOSYL-L-METHIONINE-DEPENDENT METHYLTRANSFERASES SUPERFAMILY PROTEIN"/>
    <property type="match status" value="1"/>
</dbReference>
<sequence length="192" mass="21480">MFSVVVKATQMAQSFVEKKLCEYDNAVDATLGNGNDTIFLSNILKKGIVYSFDIQKIAVDNFKETAGRLNISNVIAVNDGHENMDRYINKSVKAVMFNLGYLPKGDINIVTKAETTLKALKKGLNLLMTGGIITIVAYPHEEGRRERDEIFNYLKSLNPKDYAVMEIGFINRYSNSPSVIVIEKNSSSREDI</sequence>
<keyword evidence="2" id="KW-1185">Reference proteome</keyword>
<dbReference type="Pfam" id="PF06962">
    <property type="entry name" value="rRNA_methylase"/>
    <property type="match status" value="1"/>
</dbReference>
<name>A0A1T4X117_9CLOT</name>